<feature type="transmembrane region" description="Helical" evidence="1">
    <location>
        <begin position="61"/>
        <end position="78"/>
    </location>
</feature>
<organism evidence="2 3">
    <name type="scientific">Glossina palpalis gambiensis</name>
    <dbReference type="NCBI Taxonomy" id="67801"/>
    <lineage>
        <taxon>Eukaryota</taxon>
        <taxon>Metazoa</taxon>
        <taxon>Ecdysozoa</taxon>
        <taxon>Arthropoda</taxon>
        <taxon>Hexapoda</taxon>
        <taxon>Insecta</taxon>
        <taxon>Pterygota</taxon>
        <taxon>Neoptera</taxon>
        <taxon>Endopterygota</taxon>
        <taxon>Diptera</taxon>
        <taxon>Brachycera</taxon>
        <taxon>Muscomorpha</taxon>
        <taxon>Hippoboscoidea</taxon>
        <taxon>Glossinidae</taxon>
        <taxon>Glossina</taxon>
    </lineage>
</organism>
<dbReference type="EnsemblMetazoa" id="GPPI020651-RA">
    <property type="protein sequence ID" value="GPPI020651-PA"/>
    <property type="gene ID" value="GPPI020651"/>
</dbReference>
<dbReference type="Proteomes" id="UP000092460">
    <property type="component" value="Unassembled WGS sequence"/>
</dbReference>
<proteinExistence type="predicted"/>
<keyword evidence="1" id="KW-1133">Transmembrane helix</keyword>
<accession>A0A1B0B6R2</accession>
<dbReference type="AlphaFoldDB" id="A0A1B0B6R2"/>
<evidence type="ECO:0000256" key="1">
    <source>
        <dbReference type="SAM" id="Phobius"/>
    </source>
</evidence>
<dbReference type="VEuPathDB" id="VectorBase:GPPI020651"/>
<keyword evidence="1" id="KW-0812">Transmembrane</keyword>
<reference evidence="2" key="2">
    <citation type="submission" date="2020-05" db="UniProtKB">
        <authorList>
            <consortium name="EnsemblMetazoa"/>
        </authorList>
    </citation>
    <scope>IDENTIFICATION</scope>
    <source>
        <strain evidence="2">IAEA</strain>
    </source>
</reference>
<name>A0A1B0B6R2_9MUSC</name>
<keyword evidence="1" id="KW-0472">Membrane</keyword>
<protein>
    <submittedName>
        <fullName evidence="2">Uncharacterized protein</fullName>
    </submittedName>
</protein>
<sequence length="155" mass="17794">MCRNVSATAGIYAVTERCIYICFDVNSNLLVTPTWICKIDTMYVEFVTQPPLKSTQFCTKFITNSVMIIIIVLSYATCGNRFQIIPKGIELNQFYNYIYPAMRYDTALAITKYENLLIKLTITRKLKLKRVRESSFLSFYGTACLPCNRTIGFAK</sequence>
<dbReference type="EMBL" id="JXJN01009200">
    <property type="status" value="NOT_ANNOTATED_CDS"/>
    <property type="molecule type" value="Genomic_DNA"/>
</dbReference>
<reference evidence="3" key="1">
    <citation type="submission" date="2015-01" db="EMBL/GenBank/DDBJ databases">
        <authorList>
            <person name="Aksoy S."/>
            <person name="Warren W."/>
            <person name="Wilson R.K."/>
        </authorList>
    </citation>
    <scope>NUCLEOTIDE SEQUENCE [LARGE SCALE GENOMIC DNA]</scope>
    <source>
        <strain evidence="3">IAEA</strain>
    </source>
</reference>
<evidence type="ECO:0000313" key="2">
    <source>
        <dbReference type="EnsemblMetazoa" id="GPPI020651-PA"/>
    </source>
</evidence>
<keyword evidence="3" id="KW-1185">Reference proteome</keyword>
<evidence type="ECO:0000313" key="3">
    <source>
        <dbReference type="Proteomes" id="UP000092460"/>
    </source>
</evidence>